<evidence type="ECO:0008006" key="5">
    <source>
        <dbReference type="Google" id="ProtNLM"/>
    </source>
</evidence>
<dbReference type="AlphaFoldDB" id="A0A1X9MDS8"/>
<gene>
    <name evidence="3" type="ORF">BkAM31D_01205</name>
</gene>
<sequence precursor="true">MKKRVTRKTSKALVTFMGAIAFMTACSSATDSGQTNENEPEVVEATSENLTIEDEQEAEQDEGKEEIQAEPDQGKEANKTELPEKLQVDQQLIHDNGTVATIESIEFGEEVITVNVNVKNGRLGDIFFAHTGRKGLVLEDDTGVQYPFLPPNDNEGLMIGTGEQLSGALVFLGRVNGEAKELSLTVNPHRKDDNERTSTPYFFFESIEIQR</sequence>
<keyword evidence="2" id="KW-0732">Signal</keyword>
<feature type="compositionally biased region" description="Acidic residues" evidence="1">
    <location>
        <begin position="51"/>
        <end position="64"/>
    </location>
</feature>
<name>A0A1X9MDS8_9BACI</name>
<feature type="signal peptide" evidence="2">
    <location>
        <begin position="1"/>
        <end position="27"/>
    </location>
</feature>
<proteinExistence type="predicted"/>
<dbReference type="Proteomes" id="UP000193006">
    <property type="component" value="Chromosome"/>
</dbReference>
<feature type="chain" id="PRO_5039046164" description="DUF4352 domain-containing protein" evidence="2">
    <location>
        <begin position="28"/>
        <end position="211"/>
    </location>
</feature>
<evidence type="ECO:0000256" key="2">
    <source>
        <dbReference type="SAM" id="SignalP"/>
    </source>
</evidence>
<organism evidence="3 4">
    <name type="scientific">Halalkalibacter krulwichiae</name>
    <dbReference type="NCBI Taxonomy" id="199441"/>
    <lineage>
        <taxon>Bacteria</taxon>
        <taxon>Bacillati</taxon>
        <taxon>Bacillota</taxon>
        <taxon>Bacilli</taxon>
        <taxon>Bacillales</taxon>
        <taxon>Bacillaceae</taxon>
        <taxon>Halalkalibacter</taxon>
    </lineage>
</organism>
<feature type="compositionally biased region" description="Polar residues" evidence="1">
    <location>
        <begin position="28"/>
        <end position="37"/>
    </location>
</feature>
<dbReference type="PROSITE" id="PS51257">
    <property type="entry name" value="PROKAR_LIPOPROTEIN"/>
    <property type="match status" value="1"/>
</dbReference>
<evidence type="ECO:0000256" key="1">
    <source>
        <dbReference type="SAM" id="MobiDB-lite"/>
    </source>
</evidence>
<accession>A0A1X9MDS8</accession>
<keyword evidence="4" id="KW-1185">Reference proteome</keyword>
<evidence type="ECO:0000313" key="3">
    <source>
        <dbReference type="EMBL" id="ARK28592.1"/>
    </source>
</evidence>
<dbReference type="RefSeq" id="WP_066159381.1">
    <property type="nucleotide sequence ID" value="NZ_CP020814.1"/>
</dbReference>
<dbReference type="EMBL" id="CP020814">
    <property type="protein sequence ID" value="ARK28592.1"/>
    <property type="molecule type" value="Genomic_DNA"/>
</dbReference>
<evidence type="ECO:0000313" key="4">
    <source>
        <dbReference type="Proteomes" id="UP000193006"/>
    </source>
</evidence>
<dbReference type="KEGG" id="bkw:BkAM31D_01205"/>
<dbReference type="STRING" id="199441.BkAM31D_01205"/>
<feature type="region of interest" description="Disordered" evidence="1">
    <location>
        <begin position="28"/>
        <end position="79"/>
    </location>
</feature>
<protein>
    <recommendedName>
        <fullName evidence="5">DUF4352 domain-containing protein</fullName>
    </recommendedName>
</protein>
<reference evidence="3 4" key="1">
    <citation type="submission" date="2017-04" db="EMBL/GenBank/DDBJ databases">
        <title>Bacillus krulwichiae AM31D Genome sequencing and assembly.</title>
        <authorList>
            <person name="Krulwich T.A."/>
            <person name="Anastor L."/>
            <person name="Ehrlich R."/>
            <person name="Ehrlich G.D."/>
            <person name="Janto B."/>
        </authorList>
    </citation>
    <scope>NUCLEOTIDE SEQUENCE [LARGE SCALE GENOMIC DNA]</scope>
    <source>
        <strain evidence="3 4">AM31D</strain>
    </source>
</reference>